<gene>
    <name evidence="17" type="ORF">EDI_028100</name>
</gene>
<dbReference type="InterPro" id="IPR018517">
    <property type="entry name" value="tRNA_hU_synthase_CS"/>
</dbReference>
<keyword evidence="4 13" id="KW-0819">tRNA processing</keyword>
<dbReference type="AlphaFoldDB" id="B0EC90"/>
<evidence type="ECO:0000313" key="17">
    <source>
        <dbReference type="EMBL" id="EDR27854.1"/>
    </source>
</evidence>
<keyword evidence="7" id="KW-0520">NAD</keyword>
<comment type="catalytic activity">
    <reaction evidence="10">
        <text>5,6-dihydrouridine(16) in tRNA + NADP(+) = uridine(16) in tRNA + NADPH + H(+)</text>
        <dbReference type="Rhea" id="RHEA:53376"/>
        <dbReference type="Rhea" id="RHEA-COMP:13543"/>
        <dbReference type="Rhea" id="RHEA-COMP:13544"/>
        <dbReference type="ChEBI" id="CHEBI:15378"/>
        <dbReference type="ChEBI" id="CHEBI:57783"/>
        <dbReference type="ChEBI" id="CHEBI:58349"/>
        <dbReference type="ChEBI" id="CHEBI:65315"/>
        <dbReference type="ChEBI" id="CHEBI:74443"/>
        <dbReference type="EC" id="1.3.1.88"/>
    </reaction>
    <physiologicalReaction direction="right-to-left" evidence="10">
        <dbReference type="Rhea" id="RHEA:53378"/>
    </physiologicalReaction>
</comment>
<dbReference type="PANTHER" id="PTHR11082">
    <property type="entry name" value="TRNA-DIHYDROURIDINE SYNTHASE"/>
    <property type="match status" value="1"/>
</dbReference>
<comment type="similarity">
    <text evidence="8">Belongs to the Dus family. Dus1 subfamily.</text>
</comment>
<comment type="catalytic activity">
    <reaction evidence="9">
        <text>5,6-dihydrouridine(17) in tRNA + NAD(+) = uridine(17) in tRNA + NADH + H(+)</text>
        <dbReference type="Rhea" id="RHEA:53372"/>
        <dbReference type="Rhea" id="RHEA-COMP:13541"/>
        <dbReference type="Rhea" id="RHEA-COMP:13542"/>
        <dbReference type="ChEBI" id="CHEBI:15378"/>
        <dbReference type="ChEBI" id="CHEBI:57540"/>
        <dbReference type="ChEBI" id="CHEBI:57945"/>
        <dbReference type="ChEBI" id="CHEBI:65315"/>
        <dbReference type="ChEBI" id="CHEBI:74443"/>
        <dbReference type="EC" id="1.3.1.88"/>
    </reaction>
    <physiologicalReaction direction="right-to-left" evidence="9">
        <dbReference type="Rhea" id="RHEA:53374"/>
    </physiologicalReaction>
</comment>
<dbReference type="InterPro" id="IPR035587">
    <property type="entry name" value="DUS-like_FMN-bd"/>
</dbReference>
<evidence type="ECO:0000256" key="14">
    <source>
        <dbReference type="PIRSR" id="PIRSR006621-1"/>
    </source>
</evidence>
<dbReference type="InterPro" id="IPR001269">
    <property type="entry name" value="DUS_fam"/>
</dbReference>
<keyword evidence="6 13" id="KW-0560">Oxidoreductase</keyword>
<evidence type="ECO:0000256" key="3">
    <source>
        <dbReference type="ARBA" id="ARBA00022643"/>
    </source>
</evidence>
<keyword evidence="18" id="KW-1185">Reference proteome</keyword>
<evidence type="ECO:0000256" key="2">
    <source>
        <dbReference type="ARBA" id="ARBA00022630"/>
    </source>
</evidence>
<feature type="binding site" evidence="15">
    <location>
        <position position="180"/>
    </location>
    <ligand>
        <name>FMN</name>
        <dbReference type="ChEBI" id="CHEBI:58210"/>
    </ligand>
</feature>
<evidence type="ECO:0000256" key="9">
    <source>
        <dbReference type="ARBA" id="ARBA00047287"/>
    </source>
</evidence>
<dbReference type="Pfam" id="PF01207">
    <property type="entry name" value="Dus"/>
    <property type="match status" value="1"/>
</dbReference>
<evidence type="ECO:0000256" key="15">
    <source>
        <dbReference type="PIRSR" id="PIRSR006621-2"/>
    </source>
</evidence>
<dbReference type="PANTHER" id="PTHR11082:SF5">
    <property type="entry name" value="TRNA-DIHYDROURIDINE(16_17) SYNTHASE [NAD(P)(+)]-LIKE"/>
    <property type="match status" value="1"/>
</dbReference>
<dbReference type="RefSeq" id="XP_001735922.1">
    <property type="nucleotide sequence ID" value="XM_001735870.1"/>
</dbReference>
<evidence type="ECO:0000256" key="5">
    <source>
        <dbReference type="ARBA" id="ARBA00022857"/>
    </source>
</evidence>
<dbReference type="PIRSF" id="PIRSF006621">
    <property type="entry name" value="Dus"/>
    <property type="match status" value="1"/>
</dbReference>
<dbReference type="OrthoDB" id="272303at2759"/>
<evidence type="ECO:0000256" key="11">
    <source>
        <dbReference type="ARBA" id="ARBA00048934"/>
    </source>
</evidence>
<dbReference type="KEGG" id="edi:EDI_028100"/>
<dbReference type="CDD" id="cd02801">
    <property type="entry name" value="DUS_like_FMN"/>
    <property type="match status" value="1"/>
</dbReference>
<sequence length="340" mass="39352">MTTNDMNKEDSKFLFYREKLGNPQHILAPMVDGSDLTFRILVRRHGVNLCYTPMVLSKMFVESKVYRNEVVNSLDPKERPIIIQVVGSDANEMARTAKFLQSYCDAIDINLGCPQKIAQKGNYGAYLALDFDHTKEIVNAVIEAVNIPVYCKVRVFEDEDKTMKFVEMLQECGIWGIAVHGRTINEKQSMNYHARWNYIAKIKEQLKIPVIANGEMRSREKIEECKKVTHSDGYMIGFGLLMNPGMCEGIIDNNEQIAEEYINIVFEYKDKNLVRLSDVKGHLIKMMLYKIKQKKDLLKEIGEARSFEECKTWLEKVIELNRKRSIETSENDKETKKDII</sequence>
<dbReference type="GO" id="GO:0102263">
    <property type="term" value="F:tRNA-dihydrouridine17 synthase activity"/>
    <property type="evidence" value="ECO:0007669"/>
    <property type="project" value="RHEA"/>
</dbReference>
<evidence type="ECO:0000256" key="13">
    <source>
        <dbReference type="PIRNR" id="PIRNR006621"/>
    </source>
</evidence>
<keyword evidence="5" id="KW-0521">NADP</keyword>
<organism evidence="18">
    <name type="scientific">Entamoeba dispar (strain ATCC PRA-260 / SAW760)</name>
    <dbReference type="NCBI Taxonomy" id="370354"/>
    <lineage>
        <taxon>Eukaryota</taxon>
        <taxon>Amoebozoa</taxon>
        <taxon>Evosea</taxon>
        <taxon>Archamoebae</taxon>
        <taxon>Mastigamoebida</taxon>
        <taxon>Entamoebidae</taxon>
        <taxon>Entamoeba</taxon>
    </lineage>
</organism>
<evidence type="ECO:0000256" key="12">
    <source>
        <dbReference type="ARBA" id="ARBA00049467"/>
    </source>
</evidence>
<dbReference type="GO" id="GO:0102262">
    <property type="term" value="F:tRNA-dihydrouridine16 synthase activity"/>
    <property type="evidence" value="ECO:0007669"/>
    <property type="project" value="RHEA"/>
</dbReference>
<comment type="cofactor">
    <cofactor evidence="1 13 15">
        <name>FMN</name>
        <dbReference type="ChEBI" id="CHEBI:58210"/>
    </cofactor>
</comment>
<dbReference type="EC" id="1.3.1.-" evidence="13"/>
<name>B0EC90_ENTDS</name>
<dbReference type="VEuPathDB" id="AmoebaDB:EDI_028100"/>
<evidence type="ECO:0000313" key="18">
    <source>
        <dbReference type="Proteomes" id="UP000008076"/>
    </source>
</evidence>
<feature type="binding site" evidence="15">
    <location>
        <begin position="29"/>
        <end position="31"/>
    </location>
    <ligand>
        <name>FMN</name>
        <dbReference type="ChEBI" id="CHEBI:58210"/>
    </ligand>
</feature>
<comment type="catalytic activity">
    <reaction evidence="12">
        <text>5,6-dihydrouridine(17) in tRNA + NADP(+) = uridine(17) in tRNA + NADPH + H(+)</text>
        <dbReference type="Rhea" id="RHEA:53368"/>
        <dbReference type="Rhea" id="RHEA-COMP:13541"/>
        <dbReference type="Rhea" id="RHEA-COMP:13542"/>
        <dbReference type="ChEBI" id="CHEBI:15378"/>
        <dbReference type="ChEBI" id="CHEBI:57783"/>
        <dbReference type="ChEBI" id="CHEBI:58349"/>
        <dbReference type="ChEBI" id="CHEBI:65315"/>
        <dbReference type="ChEBI" id="CHEBI:74443"/>
        <dbReference type="EC" id="1.3.1.88"/>
    </reaction>
    <physiologicalReaction direction="right-to-left" evidence="12">
        <dbReference type="Rhea" id="RHEA:53370"/>
    </physiologicalReaction>
</comment>
<comment type="function">
    <text evidence="13">Catalyzes the synthesis of dihydrouridine, a modified base found in the D-loop of most tRNAs.</text>
</comment>
<evidence type="ECO:0000259" key="16">
    <source>
        <dbReference type="Pfam" id="PF01207"/>
    </source>
</evidence>
<dbReference type="GeneID" id="5880901"/>
<keyword evidence="2 13" id="KW-0285">Flavoprotein</keyword>
<comment type="catalytic activity">
    <reaction evidence="11">
        <text>5,6-dihydrouridine(16) in tRNA + NAD(+) = uridine(16) in tRNA + NADH + H(+)</text>
        <dbReference type="Rhea" id="RHEA:53380"/>
        <dbReference type="Rhea" id="RHEA-COMP:13543"/>
        <dbReference type="Rhea" id="RHEA-COMP:13544"/>
        <dbReference type="ChEBI" id="CHEBI:15378"/>
        <dbReference type="ChEBI" id="CHEBI:57540"/>
        <dbReference type="ChEBI" id="CHEBI:57945"/>
        <dbReference type="ChEBI" id="CHEBI:65315"/>
        <dbReference type="ChEBI" id="CHEBI:74443"/>
        <dbReference type="EC" id="1.3.1.88"/>
    </reaction>
    <physiologicalReaction direction="right-to-left" evidence="11">
        <dbReference type="Rhea" id="RHEA:53382"/>
    </physiologicalReaction>
</comment>
<dbReference type="SUPFAM" id="SSF51395">
    <property type="entry name" value="FMN-linked oxidoreductases"/>
    <property type="match status" value="1"/>
</dbReference>
<keyword evidence="15" id="KW-0547">Nucleotide-binding</keyword>
<keyword evidence="3 13" id="KW-0288">FMN</keyword>
<proteinExistence type="inferred from homology"/>
<protein>
    <recommendedName>
        <fullName evidence="13">tRNA-dihydrouridine synthase</fullName>
        <ecNumber evidence="13">1.3.1.-</ecNumber>
    </recommendedName>
</protein>
<dbReference type="GO" id="GO:0050660">
    <property type="term" value="F:flavin adenine dinucleotide binding"/>
    <property type="evidence" value="ECO:0007669"/>
    <property type="project" value="InterPro"/>
</dbReference>
<dbReference type="Proteomes" id="UP000008076">
    <property type="component" value="Unassembled WGS sequence"/>
</dbReference>
<evidence type="ECO:0000256" key="1">
    <source>
        <dbReference type="ARBA" id="ARBA00001917"/>
    </source>
</evidence>
<feature type="active site" description="Proton donor" evidence="14">
    <location>
        <position position="113"/>
    </location>
</feature>
<dbReference type="Gene3D" id="3.20.20.70">
    <property type="entry name" value="Aldolase class I"/>
    <property type="match status" value="1"/>
</dbReference>
<feature type="binding site" evidence="15">
    <location>
        <position position="84"/>
    </location>
    <ligand>
        <name>FMN</name>
        <dbReference type="ChEBI" id="CHEBI:58210"/>
    </ligand>
</feature>
<evidence type="ECO:0000256" key="7">
    <source>
        <dbReference type="ARBA" id="ARBA00023027"/>
    </source>
</evidence>
<dbReference type="InterPro" id="IPR013785">
    <property type="entry name" value="Aldolase_TIM"/>
</dbReference>
<evidence type="ECO:0000256" key="4">
    <source>
        <dbReference type="ARBA" id="ARBA00022694"/>
    </source>
</evidence>
<evidence type="ECO:0000256" key="10">
    <source>
        <dbReference type="ARBA" id="ARBA00047652"/>
    </source>
</evidence>
<evidence type="ECO:0000256" key="6">
    <source>
        <dbReference type="ARBA" id="ARBA00023002"/>
    </source>
</evidence>
<accession>B0EC90</accession>
<reference evidence="18" key="1">
    <citation type="submission" date="2007-12" db="EMBL/GenBank/DDBJ databases">
        <title>Annotation of Entamoeba dispar SAW760.</title>
        <authorList>
            <person name="Lorenzi H."/>
            <person name="Inman J."/>
            <person name="Schobel S."/>
            <person name="Amedeo P."/>
            <person name="Caler E."/>
        </authorList>
    </citation>
    <scope>NUCLEOTIDE SEQUENCE [LARGE SCALE GENOMIC DNA]</scope>
    <source>
        <strain evidence="18">ATCC PRA-260 / SAW760</strain>
    </source>
</reference>
<dbReference type="PROSITE" id="PS01136">
    <property type="entry name" value="UPF0034"/>
    <property type="match status" value="1"/>
</dbReference>
<feature type="binding site" evidence="15">
    <location>
        <position position="152"/>
    </location>
    <ligand>
        <name>FMN</name>
        <dbReference type="ChEBI" id="CHEBI:58210"/>
    </ligand>
</feature>
<dbReference type="EMBL" id="DS548694">
    <property type="protein sequence ID" value="EDR27854.1"/>
    <property type="molecule type" value="Genomic_DNA"/>
</dbReference>
<evidence type="ECO:0000256" key="8">
    <source>
        <dbReference type="ARBA" id="ARBA00038313"/>
    </source>
</evidence>
<comment type="similarity">
    <text evidence="13">Belongs to the dus family.</text>
</comment>
<dbReference type="OMA" id="QRPHHDI"/>
<dbReference type="eggNOG" id="KOG2335">
    <property type="taxonomic scope" value="Eukaryota"/>
</dbReference>
<feature type="domain" description="DUS-like FMN-binding" evidence="16">
    <location>
        <begin position="26"/>
        <end position="314"/>
    </location>
</feature>